<keyword evidence="2" id="KW-0539">Nucleus</keyword>
<dbReference type="SMART" id="SM00066">
    <property type="entry name" value="GAL4"/>
    <property type="match status" value="1"/>
</dbReference>
<comment type="caution">
    <text evidence="5">The sequence shown here is derived from an EMBL/GenBank/DDBJ whole genome shotgun (WGS) entry which is preliminary data.</text>
</comment>
<evidence type="ECO:0000256" key="1">
    <source>
        <dbReference type="ARBA" id="ARBA00004123"/>
    </source>
</evidence>
<organism evidence="5 6">
    <name type="scientific">Aureobasidium pullulans</name>
    <name type="common">Black yeast</name>
    <name type="synonym">Pullularia pullulans</name>
    <dbReference type="NCBI Taxonomy" id="5580"/>
    <lineage>
        <taxon>Eukaryota</taxon>
        <taxon>Fungi</taxon>
        <taxon>Dikarya</taxon>
        <taxon>Ascomycota</taxon>
        <taxon>Pezizomycotina</taxon>
        <taxon>Dothideomycetes</taxon>
        <taxon>Dothideomycetidae</taxon>
        <taxon>Dothideales</taxon>
        <taxon>Saccotheciaceae</taxon>
        <taxon>Aureobasidium</taxon>
    </lineage>
</organism>
<reference evidence="5 6" key="1">
    <citation type="submission" date="2018-10" db="EMBL/GenBank/DDBJ databases">
        <title>Fifty Aureobasidium pullulans genomes reveal a recombining polyextremotolerant generalist.</title>
        <authorList>
            <person name="Gostincar C."/>
            <person name="Turk M."/>
            <person name="Zajc J."/>
            <person name="Gunde-Cimerman N."/>
        </authorList>
    </citation>
    <scope>NUCLEOTIDE SEQUENCE [LARGE SCALE GENOMIC DNA]</scope>
    <source>
        <strain evidence="5 6">EXF-6604</strain>
    </source>
</reference>
<dbReference type="CDD" id="cd00067">
    <property type="entry name" value="GAL4"/>
    <property type="match status" value="1"/>
</dbReference>
<gene>
    <name evidence="5" type="ORF">D6D01_05518</name>
</gene>
<dbReference type="InterPro" id="IPR001138">
    <property type="entry name" value="Zn2Cys6_DnaBD"/>
</dbReference>
<dbReference type="GO" id="GO:0045944">
    <property type="term" value="P:positive regulation of transcription by RNA polymerase II"/>
    <property type="evidence" value="ECO:0007669"/>
    <property type="project" value="TreeGrafter"/>
</dbReference>
<proteinExistence type="predicted"/>
<dbReference type="GO" id="GO:0008270">
    <property type="term" value="F:zinc ion binding"/>
    <property type="evidence" value="ECO:0007669"/>
    <property type="project" value="InterPro"/>
</dbReference>
<accession>A0A4V4JV68</accession>
<feature type="region of interest" description="Disordered" evidence="3">
    <location>
        <begin position="1"/>
        <end position="24"/>
    </location>
</feature>
<dbReference type="Pfam" id="PF00172">
    <property type="entry name" value="Zn_clus"/>
    <property type="match status" value="1"/>
</dbReference>
<dbReference type="PROSITE" id="PS50048">
    <property type="entry name" value="ZN2_CY6_FUNGAL_2"/>
    <property type="match status" value="1"/>
</dbReference>
<dbReference type="GO" id="GO:0000981">
    <property type="term" value="F:DNA-binding transcription factor activity, RNA polymerase II-specific"/>
    <property type="evidence" value="ECO:0007669"/>
    <property type="project" value="InterPro"/>
</dbReference>
<dbReference type="PANTHER" id="PTHR37534">
    <property type="entry name" value="TRANSCRIPTIONAL ACTIVATOR PROTEIN UGA3"/>
    <property type="match status" value="1"/>
</dbReference>
<dbReference type="Gene3D" id="4.10.240.10">
    <property type="entry name" value="Zn(2)-C6 fungal-type DNA-binding domain"/>
    <property type="match status" value="1"/>
</dbReference>
<dbReference type="EMBL" id="QZBD01000209">
    <property type="protein sequence ID" value="THY24323.1"/>
    <property type="molecule type" value="Genomic_DNA"/>
</dbReference>
<dbReference type="InterPro" id="IPR021858">
    <property type="entry name" value="Fun_TF"/>
</dbReference>
<protein>
    <recommendedName>
        <fullName evidence="4">Zn(2)-C6 fungal-type domain-containing protein</fullName>
    </recommendedName>
</protein>
<dbReference type="GO" id="GO:0000976">
    <property type="term" value="F:transcription cis-regulatory region binding"/>
    <property type="evidence" value="ECO:0007669"/>
    <property type="project" value="TreeGrafter"/>
</dbReference>
<dbReference type="Proteomes" id="UP000306584">
    <property type="component" value="Unassembled WGS sequence"/>
</dbReference>
<sequence length="530" mass="60064">MVPTKHKQGPIVPPAKDALDRSQHPCHNCRRQRLKCDRSIPQCAKCIKRGHECLGYSRLFRWREGVANRGLLTGVTFANETADNRPALARPLQRKNELELSQTSLRSLTDPLVQDLSHTSRLYLSYFASDVCRNLVLYDTPHQNPFRELIPLTRQDPILLQIIIANSALHMFNASQKFSGRENNRLHESRRHEVAGPYFDALTAKQRTLSMLRQVLTHTTLTYNDVVLAVMVLLIEFELMESGSDDWRHHVKGAEKLIAELCQPQMQAHLTLSPIRSCLISNWMVFEALRSMLASSENTPTLEASLDNIIPHVPSLLRDAEGNHCSSFPAVLLQLVQAGTRLSQPSCPISLQIKQNRLFPLVCAARSFDPLTWATELQPRSPSADLQQRNLVARGHKAAVTIYLSRLLLSLYPTTKPSCDFVALVDEVMGSISQIRKHDALFTATIWPAFIAGAETDMAEKQELVVVRLRELWEVEPWGLMRGALRTLETIWSIKKRGAQDGKSYLPGQRLRDGDWIQYLRETGVNWLIL</sequence>
<dbReference type="PANTHER" id="PTHR37534:SF51">
    <property type="entry name" value="ACRIFLAVINE SENSITIVITY CONTROL PROTEIN ACR-2"/>
    <property type="match status" value="1"/>
</dbReference>
<dbReference type="GO" id="GO:0005634">
    <property type="term" value="C:nucleus"/>
    <property type="evidence" value="ECO:0007669"/>
    <property type="project" value="UniProtKB-SubCell"/>
</dbReference>
<evidence type="ECO:0000259" key="4">
    <source>
        <dbReference type="PROSITE" id="PS50048"/>
    </source>
</evidence>
<evidence type="ECO:0000313" key="6">
    <source>
        <dbReference type="Proteomes" id="UP000306584"/>
    </source>
</evidence>
<evidence type="ECO:0000256" key="2">
    <source>
        <dbReference type="ARBA" id="ARBA00023242"/>
    </source>
</evidence>
<dbReference type="PROSITE" id="PS00463">
    <property type="entry name" value="ZN2_CY6_FUNGAL_1"/>
    <property type="match status" value="1"/>
</dbReference>
<dbReference type="AlphaFoldDB" id="A0A4V4JV68"/>
<evidence type="ECO:0000313" key="5">
    <source>
        <dbReference type="EMBL" id="THY24323.1"/>
    </source>
</evidence>
<feature type="domain" description="Zn(2)-C6 fungal-type" evidence="4">
    <location>
        <begin position="25"/>
        <end position="53"/>
    </location>
</feature>
<evidence type="ECO:0000256" key="3">
    <source>
        <dbReference type="SAM" id="MobiDB-lite"/>
    </source>
</evidence>
<dbReference type="SUPFAM" id="SSF57701">
    <property type="entry name" value="Zn2/Cys6 DNA-binding domain"/>
    <property type="match status" value="1"/>
</dbReference>
<dbReference type="InterPro" id="IPR036864">
    <property type="entry name" value="Zn2-C6_fun-type_DNA-bd_sf"/>
</dbReference>
<name>A0A4V4JV68_AURPU</name>
<dbReference type="Pfam" id="PF11951">
    <property type="entry name" value="Fungal_trans_2"/>
    <property type="match status" value="2"/>
</dbReference>
<comment type="subcellular location">
    <subcellularLocation>
        <location evidence="1">Nucleus</location>
    </subcellularLocation>
</comment>